<evidence type="ECO:0000256" key="1">
    <source>
        <dbReference type="SAM" id="MobiDB-lite"/>
    </source>
</evidence>
<dbReference type="EMBL" id="GGEC01059530">
    <property type="protein sequence ID" value="MBX40014.1"/>
    <property type="molecule type" value="Transcribed_RNA"/>
</dbReference>
<organism evidence="2">
    <name type="scientific">Rhizophora mucronata</name>
    <name type="common">Asiatic mangrove</name>
    <dbReference type="NCBI Taxonomy" id="61149"/>
    <lineage>
        <taxon>Eukaryota</taxon>
        <taxon>Viridiplantae</taxon>
        <taxon>Streptophyta</taxon>
        <taxon>Embryophyta</taxon>
        <taxon>Tracheophyta</taxon>
        <taxon>Spermatophyta</taxon>
        <taxon>Magnoliopsida</taxon>
        <taxon>eudicotyledons</taxon>
        <taxon>Gunneridae</taxon>
        <taxon>Pentapetalae</taxon>
        <taxon>rosids</taxon>
        <taxon>fabids</taxon>
        <taxon>Malpighiales</taxon>
        <taxon>Rhizophoraceae</taxon>
        <taxon>Rhizophora</taxon>
    </lineage>
</organism>
<name>A0A2P2NC47_RHIMU</name>
<reference evidence="2" key="1">
    <citation type="submission" date="2018-02" db="EMBL/GenBank/DDBJ databases">
        <title>Rhizophora mucronata_Transcriptome.</title>
        <authorList>
            <person name="Meera S.P."/>
            <person name="Sreeshan A."/>
            <person name="Augustine A."/>
        </authorList>
    </citation>
    <scope>NUCLEOTIDE SEQUENCE</scope>
    <source>
        <tissue evidence="2">Leaf</tissue>
    </source>
</reference>
<feature type="compositionally biased region" description="Basic residues" evidence="1">
    <location>
        <begin position="1"/>
        <end position="18"/>
    </location>
</feature>
<protein>
    <submittedName>
        <fullName evidence="2">Uncharacterized protein</fullName>
    </submittedName>
</protein>
<feature type="region of interest" description="Disordered" evidence="1">
    <location>
        <begin position="1"/>
        <end position="29"/>
    </location>
</feature>
<proteinExistence type="predicted"/>
<dbReference type="AlphaFoldDB" id="A0A2P2NC47"/>
<sequence length="29" mass="3440">MVKLKLRGSKSQERKRNRTTYGKTNLDQC</sequence>
<accession>A0A2P2NC47</accession>
<evidence type="ECO:0000313" key="2">
    <source>
        <dbReference type="EMBL" id="MBX40014.1"/>
    </source>
</evidence>
<feature type="compositionally biased region" description="Polar residues" evidence="1">
    <location>
        <begin position="19"/>
        <end position="29"/>
    </location>
</feature>